<feature type="domain" description="Trimeric autotransporter adhesin YadA-like stalk" evidence="13">
    <location>
        <begin position="104"/>
        <end position="142"/>
    </location>
</feature>
<keyword evidence="4" id="KW-0813">Transport</keyword>
<evidence type="ECO:0000256" key="8">
    <source>
        <dbReference type="ARBA" id="ARBA00022927"/>
    </source>
</evidence>
<name>N8XR74_9GAMM</name>
<organism evidence="14 15">
    <name type="scientific">Acinetobacter higginsii</name>
    <dbReference type="NCBI Taxonomy" id="70347"/>
    <lineage>
        <taxon>Bacteria</taxon>
        <taxon>Pseudomonadati</taxon>
        <taxon>Pseudomonadota</taxon>
        <taxon>Gammaproteobacteria</taxon>
        <taxon>Moraxellales</taxon>
        <taxon>Moraxellaceae</taxon>
        <taxon>Acinetobacter</taxon>
    </lineage>
</organism>
<evidence type="ECO:0008006" key="16">
    <source>
        <dbReference type="Google" id="ProtNLM"/>
    </source>
</evidence>
<dbReference type="InterPro" id="IPR008635">
    <property type="entry name" value="Coiled_stalk_dom"/>
</dbReference>
<gene>
    <name evidence="14" type="ORF">F966_00094</name>
</gene>
<dbReference type="STRING" id="1144672.F966_00094"/>
<evidence type="ECO:0000259" key="13">
    <source>
        <dbReference type="Pfam" id="PF05662"/>
    </source>
</evidence>
<feature type="domain" description="Trimeric autotransporter adhesin YadA-like head" evidence="12">
    <location>
        <begin position="185"/>
        <end position="197"/>
    </location>
</feature>
<dbReference type="InterPro" id="IPR011049">
    <property type="entry name" value="Serralysin-like_metalloprot_C"/>
</dbReference>
<feature type="domain" description="Trimeric autotransporter adhesin YadA-like stalk" evidence="13">
    <location>
        <begin position="271"/>
        <end position="313"/>
    </location>
</feature>
<dbReference type="GO" id="GO:0015031">
    <property type="term" value="P:protein transport"/>
    <property type="evidence" value="ECO:0007669"/>
    <property type="project" value="UniProtKB-KW"/>
</dbReference>
<evidence type="ECO:0000256" key="1">
    <source>
        <dbReference type="ARBA" id="ARBA00004241"/>
    </source>
</evidence>
<keyword evidence="9" id="KW-0472">Membrane</keyword>
<proteinExistence type="inferred from homology"/>
<evidence type="ECO:0000259" key="11">
    <source>
        <dbReference type="Pfam" id="PF03895"/>
    </source>
</evidence>
<evidence type="ECO:0000313" key="14">
    <source>
        <dbReference type="EMBL" id="ENV11539.1"/>
    </source>
</evidence>
<dbReference type="Proteomes" id="UP000013209">
    <property type="component" value="Unassembled WGS sequence"/>
</dbReference>
<dbReference type="HOGENOM" id="CLU_361150_0_0_6"/>
<dbReference type="GO" id="GO:0009279">
    <property type="term" value="C:cell outer membrane"/>
    <property type="evidence" value="ECO:0007669"/>
    <property type="project" value="UniProtKB-SubCell"/>
</dbReference>
<dbReference type="Gene3D" id="2.150.10.10">
    <property type="entry name" value="Serralysin-like metalloprotease, C-terminal"/>
    <property type="match status" value="2"/>
</dbReference>
<dbReference type="InterPro" id="IPR005594">
    <property type="entry name" value="YadA_C"/>
</dbReference>
<dbReference type="GO" id="GO:0009986">
    <property type="term" value="C:cell surface"/>
    <property type="evidence" value="ECO:0007669"/>
    <property type="project" value="UniProtKB-SubCell"/>
</dbReference>
<dbReference type="RefSeq" id="WP_004801408.1">
    <property type="nucleotide sequence ID" value="NZ_KB849438.1"/>
</dbReference>
<feature type="domain" description="Trimeric autotransporter adhesin YadA-like stalk" evidence="13">
    <location>
        <begin position="642"/>
        <end position="680"/>
    </location>
</feature>
<protein>
    <recommendedName>
        <fullName evidence="16">Trimeric autotransporter adhesin YadA-like C-terminal membrane anchor domain-containing protein</fullName>
    </recommendedName>
</protein>
<evidence type="ECO:0000256" key="5">
    <source>
        <dbReference type="ARBA" id="ARBA00022452"/>
    </source>
</evidence>
<dbReference type="PATRIC" id="fig|1144672.3.peg.93"/>
<feature type="domain" description="Trimeric autotransporter adhesin YadA-like C-terminal membrane anchor" evidence="11">
    <location>
        <begin position="726"/>
        <end position="775"/>
    </location>
</feature>
<evidence type="ECO:0000256" key="3">
    <source>
        <dbReference type="ARBA" id="ARBA00005848"/>
    </source>
</evidence>
<dbReference type="Gene3D" id="6.10.250.2120">
    <property type="match status" value="1"/>
</dbReference>
<evidence type="ECO:0000256" key="9">
    <source>
        <dbReference type="ARBA" id="ARBA00023136"/>
    </source>
</evidence>
<keyword evidence="10" id="KW-0998">Cell outer membrane</keyword>
<evidence type="ECO:0000259" key="12">
    <source>
        <dbReference type="Pfam" id="PF05658"/>
    </source>
</evidence>
<dbReference type="Pfam" id="PF05658">
    <property type="entry name" value="YadA_head"/>
    <property type="match status" value="2"/>
</dbReference>
<evidence type="ECO:0000256" key="4">
    <source>
        <dbReference type="ARBA" id="ARBA00022448"/>
    </source>
</evidence>
<dbReference type="EMBL" id="APPH01000001">
    <property type="protein sequence ID" value="ENV11539.1"/>
    <property type="molecule type" value="Genomic_DNA"/>
</dbReference>
<comment type="caution">
    <text evidence="14">The sequence shown here is derived from an EMBL/GenBank/DDBJ whole genome shotgun (WGS) entry which is preliminary data.</text>
</comment>
<dbReference type="AlphaFoldDB" id="N8XR74"/>
<keyword evidence="8" id="KW-0653">Protein transport</keyword>
<evidence type="ECO:0000313" key="15">
    <source>
        <dbReference type="Proteomes" id="UP000013209"/>
    </source>
</evidence>
<dbReference type="Pfam" id="PF03895">
    <property type="entry name" value="YadA_anchor"/>
    <property type="match status" value="1"/>
</dbReference>
<dbReference type="SUPFAM" id="SSF54523">
    <property type="entry name" value="Pili subunits"/>
    <property type="match status" value="1"/>
</dbReference>
<dbReference type="eggNOG" id="COG5295">
    <property type="taxonomic scope" value="Bacteria"/>
</dbReference>
<dbReference type="Gene3D" id="1.20.5.170">
    <property type="match status" value="1"/>
</dbReference>
<keyword evidence="6" id="KW-0812">Transmembrane</keyword>
<dbReference type="SUPFAM" id="SSF101967">
    <property type="entry name" value="Adhesin YadA, collagen-binding domain"/>
    <property type="match status" value="1"/>
</dbReference>
<keyword evidence="5" id="KW-1134">Transmembrane beta strand</keyword>
<feature type="domain" description="Trimeric autotransporter adhesin YadA-like head" evidence="12">
    <location>
        <begin position="542"/>
        <end position="566"/>
    </location>
</feature>
<comment type="similarity">
    <text evidence="3">Belongs to the autotransporter-2 (AT-2) (TC 1.B.40) family.</text>
</comment>
<evidence type="ECO:0000256" key="6">
    <source>
        <dbReference type="ARBA" id="ARBA00022692"/>
    </source>
</evidence>
<evidence type="ECO:0000256" key="2">
    <source>
        <dbReference type="ARBA" id="ARBA00004442"/>
    </source>
</evidence>
<evidence type="ECO:0000256" key="7">
    <source>
        <dbReference type="ARBA" id="ARBA00022729"/>
    </source>
</evidence>
<keyword evidence="7" id="KW-0732">Signal</keyword>
<comment type="subcellular location">
    <subcellularLocation>
        <location evidence="2">Cell outer membrane</location>
    </subcellularLocation>
    <subcellularLocation>
        <location evidence="1">Cell surface</location>
    </subcellularLocation>
</comment>
<dbReference type="InterPro" id="IPR008640">
    <property type="entry name" value="Adhesin_Head_dom"/>
</dbReference>
<feature type="non-terminal residue" evidence="14">
    <location>
        <position position="1"/>
    </location>
</feature>
<accession>N8XR74</accession>
<dbReference type="Gene3D" id="3.30.1300.30">
    <property type="entry name" value="GSPII I/J protein-like"/>
    <property type="match status" value="1"/>
</dbReference>
<dbReference type="Gene3D" id="1.20.5.340">
    <property type="match status" value="1"/>
</dbReference>
<dbReference type="Pfam" id="PF05662">
    <property type="entry name" value="YadA_stalk"/>
    <property type="match status" value="3"/>
</dbReference>
<sequence length="775" mass="80879">YTDQQAVILDGKITTSANTINTRIDGVDTRIGTEVATLDGKITANTTAIGQNASAISALDGRVTINTNDIAALQNGLGNVSASAVIYDSTAKDTVTLQGTSGTKITNLKDATLSATSTDAVTGKQLHTVDGRITNEVDILNTRIGYEVSGLDGKIITNTNTINTRIDGVDTRIGTEVAALDSKIGQNTTAIGKNATAVSTLDSRVATEVGTLNTRINGVDTTVASIDGRVTTNTNDIAALQNGLGNVSASAVIYDSAAKDTVTLQGTSGTKITNLKDATLSATSTDAVTGRQLHAVDGRITNEVSTLNTRIGNEVTSLNTRVDTTNTAFIQTLGGGALWSNGVFTAPTFSIQGQVKNTVSDAFVAVDQQLGTIKTSVSDLKTHTEQQAVSNLNYAKNYTDQQTTTVLNNAKNYTDQQTTTTLNDAKTYADQKVADGKAYTDQQTVSALNSAKTYADQKAADGKAYTDQQTTSVLNDAKSYTDQKAAASLHGAKDYTDQQTAAAIQTANGYTDSKIADVQTQLTASNQYIQVNGMKDAQAASATGDNSIAIGANTVVTGNRSTAVGVGNQVSGNGSGAFGDPNIVSGNASYAVGNDNTIKGDKTFVLGNNVNTEAKNAVILGNDSESNRDDTVSVGAKGKERQVIHVANATEDTDAVNYQQLKASEKSANSYTNERVNALNSAFQDYRVETEQRFQKVDERFNRQGAMTAAMMNMASSASSVKGLNRVGVGAGFQGQEQAVSIGYQRIINENTSLTIGGAFTKEESSGGVGVGFGW</sequence>
<evidence type="ECO:0000256" key="10">
    <source>
        <dbReference type="ARBA" id="ARBA00023237"/>
    </source>
</evidence>
<reference evidence="14 15" key="1">
    <citation type="submission" date="2013-02" db="EMBL/GenBank/DDBJ databases">
        <title>The Genome Sequence of Acinetobacter sp. CIP 56.2.</title>
        <authorList>
            <consortium name="The Broad Institute Genome Sequencing Platform"/>
            <consortium name="The Broad Institute Genome Sequencing Center for Infectious Disease"/>
            <person name="Cerqueira G."/>
            <person name="Feldgarden M."/>
            <person name="Courvalin P."/>
            <person name="Perichon B."/>
            <person name="Grillot-Courvalin C."/>
            <person name="Clermont D."/>
            <person name="Rocha E."/>
            <person name="Yoon E.-J."/>
            <person name="Nemec A."/>
            <person name="Walker B."/>
            <person name="Young S.K."/>
            <person name="Zeng Q."/>
            <person name="Gargeya S."/>
            <person name="Fitzgerald M."/>
            <person name="Haas B."/>
            <person name="Abouelleil A."/>
            <person name="Alvarado L."/>
            <person name="Arachchi H.M."/>
            <person name="Berlin A.M."/>
            <person name="Chapman S.B."/>
            <person name="Dewar J."/>
            <person name="Goldberg J."/>
            <person name="Griggs A."/>
            <person name="Gujja S."/>
            <person name="Hansen M."/>
            <person name="Howarth C."/>
            <person name="Imamovic A."/>
            <person name="Larimer J."/>
            <person name="McCowan C."/>
            <person name="Murphy C."/>
            <person name="Neiman D."/>
            <person name="Pearson M."/>
            <person name="Priest M."/>
            <person name="Roberts A."/>
            <person name="Saif S."/>
            <person name="Shea T."/>
            <person name="Sisk P."/>
            <person name="Sykes S."/>
            <person name="Wortman J."/>
            <person name="Nusbaum C."/>
            <person name="Birren B."/>
        </authorList>
    </citation>
    <scope>NUCLEOTIDE SEQUENCE [LARGE SCALE GENOMIC DNA]</scope>
    <source>
        <strain evidence="14 15">CIP 56.2</strain>
    </source>
</reference>
<dbReference type="InterPro" id="IPR045584">
    <property type="entry name" value="Pilin-like"/>
</dbReference>
<dbReference type="CDD" id="cd12820">
    <property type="entry name" value="LbR_YadA-like"/>
    <property type="match status" value="1"/>
</dbReference>